<keyword evidence="3" id="KW-0418">Kinase</keyword>
<reference evidence="3" key="1">
    <citation type="submission" date="2013-12" db="EMBL/GenBank/DDBJ databases">
        <title>The Genome Sequence of Aphanomyces astaci APO3.</title>
        <authorList>
            <consortium name="The Broad Institute Genomics Platform"/>
            <person name="Russ C."/>
            <person name="Tyler B."/>
            <person name="van West P."/>
            <person name="Dieguez-Uribeondo J."/>
            <person name="Young S.K."/>
            <person name="Zeng Q."/>
            <person name="Gargeya S."/>
            <person name="Fitzgerald M."/>
            <person name="Abouelleil A."/>
            <person name="Alvarado L."/>
            <person name="Chapman S.B."/>
            <person name="Gainer-Dewar J."/>
            <person name="Goldberg J."/>
            <person name="Griggs A."/>
            <person name="Gujja S."/>
            <person name="Hansen M."/>
            <person name="Howarth C."/>
            <person name="Imamovic A."/>
            <person name="Ireland A."/>
            <person name="Larimer J."/>
            <person name="McCowan C."/>
            <person name="Murphy C."/>
            <person name="Pearson M."/>
            <person name="Poon T.W."/>
            <person name="Priest M."/>
            <person name="Roberts A."/>
            <person name="Saif S."/>
            <person name="Shea T."/>
            <person name="Sykes S."/>
            <person name="Wortman J."/>
            <person name="Nusbaum C."/>
            <person name="Birren B."/>
        </authorList>
    </citation>
    <scope>NUCLEOTIDE SEQUENCE [LARGE SCALE GENOMIC DNA]</scope>
    <source>
        <strain evidence="3">APO3</strain>
    </source>
</reference>
<dbReference type="InterPro" id="IPR011009">
    <property type="entry name" value="Kinase-like_dom_sf"/>
</dbReference>
<name>W4FKA1_APHAT</name>
<dbReference type="PROSITE" id="PS00108">
    <property type="entry name" value="PROTEIN_KINASE_ST"/>
    <property type="match status" value="1"/>
</dbReference>
<dbReference type="PROSITE" id="PS50011">
    <property type="entry name" value="PROTEIN_KINASE_DOM"/>
    <property type="match status" value="1"/>
</dbReference>
<dbReference type="SUPFAM" id="SSF56112">
    <property type="entry name" value="Protein kinase-like (PK-like)"/>
    <property type="match status" value="1"/>
</dbReference>
<keyword evidence="1" id="KW-0472">Membrane</keyword>
<evidence type="ECO:0000259" key="2">
    <source>
        <dbReference type="PROSITE" id="PS50011"/>
    </source>
</evidence>
<keyword evidence="3" id="KW-0808">Transferase</keyword>
<keyword evidence="1" id="KW-1133">Transmembrane helix</keyword>
<dbReference type="Gene3D" id="1.10.510.10">
    <property type="entry name" value="Transferase(Phosphotransferase) domain 1"/>
    <property type="match status" value="1"/>
</dbReference>
<dbReference type="PANTHER" id="PTHR44329:SF214">
    <property type="entry name" value="PROTEIN KINASE DOMAIN-CONTAINING PROTEIN"/>
    <property type="match status" value="1"/>
</dbReference>
<organism evidence="3">
    <name type="scientific">Aphanomyces astaci</name>
    <name type="common">Crayfish plague agent</name>
    <dbReference type="NCBI Taxonomy" id="112090"/>
    <lineage>
        <taxon>Eukaryota</taxon>
        <taxon>Sar</taxon>
        <taxon>Stramenopiles</taxon>
        <taxon>Oomycota</taxon>
        <taxon>Saprolegniomycetes</taxon>
        <taxon>Saprolegniales</taxon>
        <taxon>Verrucalvaceae</taxon>
        <taxon>Aphanomyces</taxon>
    </lineage>
</organism>
<sequence length="438" mass="47391">MPEAPTNVGEADRQPLVEGEPCDTNGACKSRCCSGLHNVCLANSTLGANATSSPESCLVDSTTLPPTTTKTFHTLAQDLPRNATFYIGVGVGVVVGIAILVLFVWRTSRPDPIEKYVDMSTTDVVTMNGSDRPRTRHAKPPVAAAALVLSDADKACLEAFRLDGSKLELDLHLATGGYGTVWRGTYNGDVVAVKMLFEDRKSAAGVSKFIAEVGLMAKLGSPYIVSFIGATWTTLEALALVVEYMNLGDLSDFLRQHTPGEFAWPAKRQCAMDVLQGLIYLHDQKIIHRDIKSRNVLLDTAKPSKLSDFGVSREVSSKTMSQEVGTYLWTAPEILRGDRYTVAADVYSFGVLLGEFDSHQPPYHGVTTTDGGPMLGVSIMMKVMQNQLQVQVSASCPRRIASLVKMCTQNDAKTRPTASEVLQSLLVWAVDEDVGNSI</sequence>
<dbReference type="OrthoDB" id="4062651at2759"/>
<keyword evidence="1" id="KW-0812">Transmembrane</keyword>
<protein>
    <submittedName>
        <fullName evidence="3">TKL protein kinase</fullName>
    </submittedName>
</protein>
<dbReference type="GO" id="GO:0005524">
    <property type="term" value="F:ATP binding"/>
    <property type="evidence" value="ECO:0007669"/>
    <property type="project" value="InterPro"/>
</dbReference>
<evidence type="ECO:0000256" key="1">
    <source>
        <dbReference type="SAM" id="Phobius"/>
    </source>
</evidence>
<dbReference type="SMART" id="SM00220">
    <property type="entry name" value="S_TKc"/>
    <property type="match status" value="1"/>
</dbReference>
<dbReference type="PANTHER" id="PTHR44329">
    <property type="entry name" value="SERINE/THREONINE-PROTEIN KINASE TNNI3K-RELATED"/>
    <property type="match status" value="1"/>
</dbReference>
<proteinExistence type="predicted"/>
<dbReference type="STRING" id="112090.W4FKA1"/>
<dbReference type="Pfam" id="PF07714">
    <property type="entry name" value="PK_Tyr_Ser-Thr"/>
    <property type="match status" value="1"/>
</dbReference>
<dbReference type="PRINTS" id="PR00109">
    <property type="entry name" value="TYRKINASE"/>
</dbReference>
<dbReference type="InterPro" id="IPR000719">
    <property type="entry name" value="Prot_kinase_dom"/>
</dbReference>
<dbReference type="Gene3D" id="3.30.200.20">
    <property type="entry name" value="Phosphorylase Kinase, domain 1"/>
    <property type="match status" value="1"/>
</dbReference>
<dbReference type="AlphaFoldDB" id="W4FKA1"/>
<dbReference type="RefSeq" id="XP_009842496.1">
    <property type="nucleotide sequence ID" value="XM_009844194.1"/>
</dbReference>
<evidence type="ECO:0000313" key="3">
    <source>
        <dbReference type="EMBL" id="ETV67932.1"/>
    </source>
</evidence>
<dbReference type="GO" id="GO:0004674">
    <property type="term" value="F:protein serine/threonine kinase activity"/>
    <property type="evidence" value="ECO:0007669"/>
    <property type="project" value="TreeGrafter"/>
</dbReference>
<dbReference type="EMBL" id="KI913190">
    <property type="protein sequence ID" value="ETV67932.1"/>
    <property type="molecule type" value="Genomic_DNA"/>
</dbReference>
<dbReference type="VEuPathDB" id="FungiDB:H257_15917"/>
<dbReference type="InterPro" id="IPR008271">
    <property type="entry name" value="Ser/Thr_kinase_AS"/>
</dbReference>
<gene>
    <name evidence="3" type="ORF">H257_15917</name>
</gene>
<dbReference type="GeneID" id="20817913"/>
<dbReference type="InterPro" id="IPR001245">
    <property type="entry name" value="Ser-Thr/Tyr_kinase_cat_dom"/>
</dbReference>
<feature type="domain" description="Protein kinase" evidence="2">
    <location>
        <begin position="167"/>
        <end position="427"/>
    </location>
</feature>
<accession>W4FKA1</accession>
<dbReference type="InterPro" id="IPR051681">
    <property type="entry name" value="Ser/Thr_Kinases-Pseudokinases"/>
</dbReference>
<feature type="transmembrane region" description="Helical" evidence="1">
    <location>
        <begin position="83"/>
        <end position="105"/>
    </location>
</feature>